<evidence type="ECO:0008006" key="5">
    <source>
        <dbReference type="Google" id="ProtNLM"/>
    </source>
</evidence>
<accession>A0ABN1ADV0</accession>
<evidence type="ECO:0000313" key="3">
    <source>
        <dbReference type="EMBL" id="GAA0474055.1"/>
    </source>
</evidence>
<evidence type="ECO:0000313" key="4">
    <source>
        <dbReference type="Proteomes" id="UP001500909"/>
    </source>
</evidence>
<dbReference type="Proteomes" id="UP001500909">
    <property type="component" value="Unassembled WGS sequence"/>
</dbReference>
<dbReference type="EMBL" id="BAAABY010000030">
    <property type="protein sequence ID" value="GAA0474055.1"/>
    <property type="molecule type" value="Genomic_DNA"/>
</dbReference>
<evidence type="ECO:0000256" key="1">
    <source>
        <dbReference type="SAM" id="MobiDB-lite"/>
    </source>
</evidence>
<feature type="compositionally biased region" description="Low complexity" evidence="1">
    <location>
        <begin position="92"/>
        <end position="113"/>
    </location>
</feature>
<proteinExistence type="predicted"/>
<feature type="region of interest" description="Disordered" evidence="1">
    <location>
        <begin position="28"/>
        <end position="131"/>
    </location>
</feature>
<dbReference type="RefSeq" id="WP_346096719.1">
    <property type="nucleotide sequence ID" value="NZ_BAAABY010000030.1"/>
</dbReference>
<feature type="chain" id="PRO_5046846565" description="Secreted protein" evidence="2">
    <location>
        <begin position="32"/>
        <end position="131"/>
    </location>
</feature>
<name>A0ABN1ADV0_9ACTN</name>
<comment type="caution">
    <text evidence="3">The sequence shown here is derived from an EMBL/GenBank/DDBJ whole genome shotgun (WGS) entry which is preliminary data.</text>
</comment>
<feature type="signal peptide" evidence="2">
    <location>
        <begin position="1"/>
        <end position="31"/>
    </location>
</feature>
<keyword evidence="4" id="KW-1185">Reference proteome</keyword>
<gene>
    <name evidence="3" type="ORF">GCM10010361_43020</name>
</gene>
<evidence type="ECO:0000256" key="2">
    <source>
        <dbReference type="SAM" id="SignalP"/>
    </source>
</evidence>
<sequence length="131" mass="13350">MDRRMRPATALRALLATLALVLGGLSPTAAAATPTPHADGAPYATTYPAGPPHAHDGSAHSAQLHAVLRTAGRSAPAEQHVAHPVPGLGPVGRFAPRLPALARPPARGAPADRQQCCVGLRPARAPPLSSR</sequence>
<feature type="compositionally biased region" description="Low complexity" evidence="1">
    <location>
        <begin position="28"/>
        <end position="48"/>
    </location>
</feature>
<keyword evidence="2" id="KW-0732">Signal</keyword>
<reference evidence="3 4" key="1">
    <citation type="journal article" date="2019" name="Int. J. Syst. Evol. Microbiol.">
        <title>The Global Catalogue of Microorganisms (GCM) 10K type strain sequencing project: providing services to taxonomists for standard genome sequencing and annotation.</title>
        <authorList>
            <consortium name="The Broad Institute Genomics Platform"/>
            <consortium name="The Broad Institute Genome Sequencing Center for Infectious Disease"/>
            <person name="Wu L."/>
            <person name="Ma J."/>
        </authorList>
    </citation>
    <scope>NUCLEOTIDE SEQUENCE [LARGE SCALE GENOMIC DNA]</scope>
    <source>
        <strain evidence="3 4">JCM 4805</strain>
    </source>
</reference>
<protein>
    <recommendedName>
        <fullName evidence="5">Secreted protein</fullName>
    </recommendedName>
</protein>
<organism evidence="3 4">
    <name type="scientific">Streptomyces olivaceiscleroticus</name>
    <dbReference type="NCBI Taxonomy" id="68245"/>
    <lineage>
        <taxon>Bacteria</taxon>
        <taxon>Bacillati</taxon>
        <taxon>Actinomycetota</taxon>
        <taxon>Actinomycetes</taxon>
        <taxon>Kitasatosporales</taxon>
        <taxon>Streptomycetaceae</taxon>
        <taxon>Streptomyces</taxon>
    </lineage>
</organism>